<dbReference type="InterPro" id="IPR034113">
    <property type="entry name" value="SCP_GAPR1-like"/>
</dbReference>
<evidence type="ECO:0000313" key="2">
    <source>
        <dbReference type="Proteomes" id="UP000035680"/>
    </source>
</evidence>
<dbReference type="Gene3D" id="3.40.33.10">
    <property type="entry name" value="CAP"/>
    <property type="match status" value="1"/>
</dbReference>
<dbReference type="SMART" id="SM00198">
    <property type="entry name" value="SCP"/>
    <property type="match status" value="1"/>
</dbReference>
<dbReference type="PRINTS" id="PR00838">
    <property type="entry name" value="V5ALLERGEN"/>
</dbReference>
<dbReference type="STRING" id="75913.A0A0K0G1Q0"/>
<name>A0A0K0G1Q0_STRVS</name>
<dbReference type="InterPro" id="IPR014044">
    <property type="entry name" value="CAP_dom"/>
</dbReference>
<sequence length="289" mass="33878">MTIFRLIIYSSIILEGYSARQKFSLTQSNIKNEESFVCDGKHFNEYDKAMKCFKSKKKGTTFMIANIFIDGVKTTIFYGKGNSFSWNLSWKSDSKNNNQWTLNNVYKKIVTKGDKGKPIIPPKDVPKDDIYKLDKYNLSIAKLRDIYKEQTNQYRKKHGVPILIVNKIIETRAQLWAEKLVSGRVCKNKYNLCHEGDNTYGENIAMSTYQFPEYIVQTWYNEIKYFDFKSYKLTPSTYHFSQLLWKDTKQFGCGVSRSKKFQYYVVCKYYPPGNVKGMVKNNIKALRSE</sequence>
<reference evidence="3" key="2">
    <citation type="submission" date="2015-08" db="UniProtKB">
        <authorList>
            <consortium name="WormBaseParasite"/>
        </authorList>
    </citation>
    <scope>IDENTIFICATION</scope>
</reference>
<proteinExistence type="predicted"/>
<reference evidence="2" key="1">
    <citation type="submission" date="2014-07" db="EMBL/GenBank/DDBJ databases">
        <authorList>
            <person name="Martin A.A"/>
            <person name="De Silva N."/>
        </authorList>
    </citation>
    <scope>NUCLEOTIDE SEQUENCE</scope>
</reference>
<dbReference type="PANTHER" id="PTHR10334">
    <property type="entry name" value="CYSTEINE-RICH SECRETORY PROTEIN-RELATED"/>
    <property type="match status" value="1"/>
</dbReference>
<dbReference type="InterPro" id="IPR001283">
    <property type="entry name" value="CRISP-related"/>
</dbReference>
<evidence type="ECO:0000313" key="3">
    <source>
        <dbReference type="WBParaSite" id="SVE_1864200.1"/>
    </source>
</evidence>
<dbReference type="WBParaSite" id="SVE_1864200.1">
    <property type="protein sequence ID" value="SVE_1864200.1"/>
    <property type="gene ID" value="SVE_1864200"/>
</dbReference>
<dbReference type="AlphaFoldDB" id="A0A0K0G1Q0"/>
<organism evidence="2 3">
    <name type="scientific">Strongyloides venezuelensis</name>
    <name type="common">Threadworm</name>
    <dbReference type="NCBI Taxonomy" id="75913"/>
    <lineage>
        <taxon>Eukaryota</taxon>
        <taxon>Metazoa</taxon>
        <taxon>Ecdysozoa</taxon>
        <taxon>Nematoda</taxon>
        <taxon>Chromadorea</taxon>
        <taxon>Rhabditida</taxon>
        <taxon>Tylenchina</taxon>
        <taxon>Panagrolaimomorpha</taxon>
        <taxon>Strongyloidoidea</taxon>
        <taxon>Strongyloididae</taxon>
        <taxon>Strongyloides</taxon>
    </lineage>
</organism>
<accession>A0A0K0G1Q0</accession>
<dbReference type="SUPFAM" id="SSF55797">
    <property type="entry name" value="PR-1-like"/>
    <property type="match status" value="1"/>
</dbReference>
<dbReference type="Proteomes" id="UP000035680">
    <property type="component" value="Unassembled WGS sequence"/>
</dbReference>
<protein>
    <submittedName>
        <fullName evidence="3">CAP domain-containing protein (inferred by orthology to a human protein)</fullName>
    </submittedName>
</protein>
<dbReference type="PRINTS" id="PR00837">
    <property type="entry name" value="V5TPXLIKE"/>
</dbReference>
<feature type="domain" description="SCP" evidence="1">
    <location>
        <begin position="141"/>
        <end position="277"/>
    </location>
</feature>
<dbReference type="CDD" id="cd05382">
    <property type="entry name" value="CAP_GAPR1-like"/>
    <property type="match status" value="1"/>
</dbReference>
<dbReference type="InterPro" id="IPR002413">
    <property type="entry name" value="V5_allergen-like"/>
</dbReference>
<dbReference type="InterPro" id="IPR035940">
    <property type="entry name" value="CAP_sf"/>
</dbReference>
<evidence type="ECO:0000259" key="1">
    <source>
        <dbReference type="SMART" id="SM00198"/>
    </source>
</evidence>
<dbReference type="Pfam" id="PF00188">
    <property type="entry name" value="CAP"/>
    <property type="match status" value="1"/>
</dbReference>
<keyword evidence="2" id="KW-1185">Reference proteome</keyword>